<protein>
    <recommendedName>
        <fullName evidence="2">F-box domain-containing protein</fullName>
    </recommendedName>
</protein>
<accession>A0A1R3ICM2</accession>
<dbReference type="PANTHER" id="PTHR32212:SF234">
    <property type="entry name" value="F-BOX_LRR-REPEAT PROTEIN 13-LIKE"/>
    <property type="match status" value="1"/>
</dbReference>
<dbReference type="AlphaFoldDB" id="A0A1R3ICM2"/>
<sequence>MDYVTNYRSSKSQALEQDDDFDGKDRISELPDEILLEILSYLPMKDIIAASAMSSRWKDLWKFFPSHNFNFTLSQIVGANPLDGISDMARIPKFRLRDPTYGPLHYTALS</sequence>
<dbReference type="InterPro" id="IPR001810">
    <property type="entry name" value="F-box_dom"/>
</dbReference>
<dbReference type="PANTHER" id="PTHR32212">
    <property type="entry name" value="CYCLIN-LIKE F-BOX"/>
    <property type="match status" value="1"/>
</dbReference>
<dbReference type="CDD" id="cd22160">
    <property type="entry name" value="F-box_AtFBL13-like"/>
    <property type="match status" value="1"/>
</dbReference>
<dbReference type="Gene3D" id="1.20.1280.50">
    <property type="match status" value="1"/>
</dbReference>
<evidence type="ECO:0000256" key="1">
    <source>
        <dbReference type="SAM" id="MobiDB-lite"/>
    </source>
</evidence>
<reference evidence="4" key="1">
    <citation type="submission" date="2013-09" db="EMBL/GenBank/DDBJ databases">
        <title>Corchorus olitorius genome sequencing.</title>
        <authorList>
            <person name="Alam M."/>
            <person name="Haque M.S."/>
            <person name="Islam M.S."/>
            <person name="Emdad E.M."/>
            <person name="Islam M.M."/>
            <person name="Ahmed B."/>
            <person name="Halim A."/>
            <person name="Hossen Q.M.M."/>
            <person name="Hossain M.Z."/>
            <person name="Ahmed R."/>
            <person name="Khan M.M."/>
            <person name="Islam R."/>
            <person name="Rashid M.M."/>
            <person name="Khan S.A."/>
            <person name="Rahman M.S."/>
            <person name="Alam M."/>
            <person name="Yahiya A.S."/>
            <person name="Khan M.S."/>
            <person name="Azam M.S."/>
            <person name="Haque T."/>
            <person name="Lashkar M.Z.H."/>
            <person name="Akhand A.I."/>
            <person name="Morshed G."/>
            <person name="Roy S."/>
            <person name="Uddin K.S."/>
            <person name="Rabeya T."/>
            <person name="Hossain A.S."/>
            <person name="Chowdhury A."/>
            <person name="Snigdha A.R."/>
            <person name="Mortoza M.S."/>
            <person name="Matin S.A."/>
            <person name="Hoque S.M.E."/>
            <person name="Islam M.K."/>
            <person name="Roy D.K."/>
            <person name="Haider R."/>
            <person name="Moosa M.M."/>
            <person name="Elias S.M."/>
            <person name="Hasan A.M."/>
            <person name="Jahan S."/>
            <person name="Shafiuddin M."/>
            <person name="Mahmood N."/>
            <person name="Shommy N.S."/>
        </authorList>
    </citation>
    <scope>NUCLEOTIDE SEQUENCE [LARGE SCALE GENOMIC DNA]</scope>
    <source>
        <strain evidence="4">cv. O-4</strain>
    </source>
</reference>
<dbReference type="InterPro" id="IPR036047">
    <property type="entry name" value="F-box-like_dom_sf"/>
</dbReference>
<proteinExistence type="predicted"/>
<comment type="caution">
    <text evidence="3">The sequence shown here is derived from an EMBL/GenBank/DDBJ whole genome shotgun (WGS) entry which is preliminary data.</text>
</comment>
<dbReference type="EMBL" id="AWUE01018447">
    <property type="protein sequence ID" value="OMO80308.1"/>
    <property type="molecule type" value="Genomic_DNA"/>
</dbReference>
<feature type="domain" description="F-box" evidence="2">
    <location>
        <begin position="24"/>
        <end position="60"/>
    </location>
</feature>
<organism evidence="3 4">
    <name type="scientific">Corchorus olitorius</name>
    <dbReference type="NCBI Taxonomy" id="93759"/>
    <lineage>
        <taxon>Eukaryota</taxon>
        <taxon>Viridiplantae</taxon>
        <taxon>Streptophyta</taxon>
        <taxon>Embryophyta</taxon>
        <taxon>Tracheophyta</taxon>
        <taxon>Spermatophyta</taxon>
        <taxon>Magnoliopsida</taxon>
        <taxon>eudicotyledons</taxon>
        <taxon>Gunneridae</taxon>
        <taxon>Pentapetalae</taxon>
        <taxon>rosids</taxon>
        <taxon>malvids</taxon>
        <taxon>Malvales</taxon>
        <taxon>Malvaceae</taxon>
        <taxon>Grewioideae</taxon>
        <taxon>Apeibeae</taxon>
        <taxon>Corchorus</taxon>
    </lineage>
</organism>
<feature type="region of interest" description="Disordered" evidence="1">
    <location>
        <begin position="1"/>
        <end position="23"/>
    </location>
</feature>
<dbReference type="OrthoDB" id="612216at2759"/>
<keyword evidence="4" id="KW-1185">Reference proteome</keyword>
<dbReference type="Proteomes" id="UP000187203">
    <property type="component" value="Unassembled WGS sequence"/>
</dbReference>
<dbReference type="STRING" id="93759.A0A1R3ICM2"/>
<feature type="compositionally biased region" description="Polar residues" evidence="1">
    <location>
        <begin position="1"/>
        <end position="15"/>
    </location>
</feature>
<dbReference type="Pfam" id="PF00646">
    <property type="entry name" value="F-box"/>
    <property type="match status" value="1"/>
</dbReference>
<name>A0A1R3ICM2_9ROSI</name>
<dbReference type="PROSITE" id="PS50181">
    <property type="entry name" value="FBOX"/>
    <property type="match status" value="1"/>
</dbReference>
<gene>
    <name evidence="3" type="ORF">COLO4_24148</name>
</gene>
<dbReference type="SMART" id="SM00256">
    <property type="entry name" value="FBOX"/>
    <property type="match status" value="1"/>
</dbReference>
<dbReference type="SUPFAM" id="SSF81383">
    <property type="entry name" value="F-box domain"/>
    <property type="match status" value="1"/>
</dbReference>
<evidence type="ECO:0000313" key="3">
    <source>
        <dbReference type="EMBL" id="OMO80308.1"/>
    </source>
</evidence>
<evidence type="ECO:0000259" key="2">
    <source>
        <dbReference type="PROSITE" id="PS50181"/>
    </source>
</evidence>
<evidence type="ECO:0000313" key="4">
    <source>
        <dbReference type="Proteomes" id="UP000187203"/>
    </source>
</evidence>
<dbReference type="InterPro" id="IPR053781">
    <property type="entry name" value="F-box_AtFBL13-like"/>
</dbReference>